<dbReference type="Proteomes" id="UP000290189">
    <property type="component" value="Unassembled WGS sequence"/>
</dbReference>
<gene>
    <name evidence="2" type="ORF">PLBR_LOCUS7630</name>
</gene>
<reference evidence="2 3" key="1">
    <citation type="submission" date="2018-03" db="EMBL/GenBank/DDBJ databases">
        <authorList>
            <person name="Fogelqvist J."/>
        </authorList>
    </citation>
    <scope>NUCLEOTIDE SEQUENCE [LARGE SCALE GENOMIC DNA]</scope>
</reference>
<geneLocation type="mitochondrion" evidence="2"/>
<feature type="compositionally biased region" description="Low complexity" evidence="1">
    <location>
        <begin position="11"/>
        <end position="23"/>
    </location>
</feature>
<dbReference type="AlphaFoldDB" id="A0A3P3YJQ9"/>
<proteinExistence type="predicted"/>
<protein>
    <submittedName>
        <fullName evidence="2">Uncharacterized protein</fullName>
    </submittedName>
</protein>
<organism evidence="2 3">
    <name type="scientific">Plasmodiophora brassicae</name>
    <name type="common">Clubroot disease agent</name>
    <dbReference type="NCBI Taxonomy" id="37360"/>
    <lineage>
        <taxon>Eukaryota</taxon>
        <taxon>Sar</taxon>
        <taxon>Rhizaria</taxon>
        <taxon>Endomyxa</taxon>
        <taxon>Phytomyxea</taxon>
        <taxon>Plasmodiophorida</taxon>
        <taxon>Plasmodiophoridae</taxon>
        <taxon>Plasmodiophora</taxon>
    </lineage>
</organism>
<evidence type="ECO:0000313" key="2">
    <source>
        <dbReference type="EMBL" id="SPR00415.1"/>
    </source>
</evidence>
<feature type="region of interest" description="Disordered" evidence="1">
    <location>
        <begin position="1"/>
        <end position="31"/>
    </location>
</feature>
<accession>A0A3P3YJQ9</accession>
<name>A0A3P3YJQ9_PLABS</name>
<sequence length="168" mass="19006">MIRRQHWRPRSTPAPVAAASSSTLQRRAPGTDSVRSLKAKWASKACKKVNFKVIGSVYDEFRAYVDALPGWSLSLCAAYVLHRFLSDESLWQRWAMHVNSQFDNQQWISTTTARYVKVPVISHKELIRFRNLHGIYHSNRVLVPALMWAVNANVPGPTVDPSDSDDGS</sequence>
<evidence type="ECO:0000256" key="1">
    <source>
        <dbReference type="SAM" id="MobiDB-lite"/>
    </source>
</evidence>
<evidence type="ECO:0000313" key="3">
    <source>
        <dbReference type="Proteomes" id="UP000290189"/>
    </source>
</evidence>
<keyword evidence="2" id="KW-0496">Mitochondrion</keyword>
<dbReference type="EMBL" id="OVEO01000014">
    <property type="protein sequence ID" value="SPR00415.1"/>
    <property type="molecule type" value="Genomic_DNA"/>
</dbReference>